<sequence>MIPESIFVICGLVVSNFWDMKKESKYNRNSKRQAECSCSIPEKDITNLASRAAQEGKGTQSSNLAMAAQMGIETAKCCSRISVPPDGNSVDGYKTVVITTLNHYSHLQIMKTSYGYNLQ</sequence>
<evidence type="ECO:0000313" key="1">
    <source>
        <dbReference type="EMBL" id="OPJ75567.1"/>
    </source>
</evidence>
<comment type="caution">
    <text evidence="1">The sequence shown here is derived from an EMBL/GenBank/DDBJ whole genome shotgun (WGS) entry which is preliminary data.</text>
</comment>
<gene>
    <name evidence="1" type="ORF">AV530_004874</name>
</gene>
<proteinExistence type="predicted"/>
<dbReference type="EMBL" id="LSYS01006200">
    <property type="protein sequence ID" value="OPJ75567.1"/>
    <property type="molecule type" value="Genomic_DNA"/>
</dbReference>
<dbReference type="Proteomes" id="UP000190648">
    <property type="component" value="Unassembled WGS sequence"/>
</dbReference>
<protein>
    <submittedName>
        <fullName evidence="1">Uncharacterized protein</fullName>
    </submittedName>
</protein>
<keyword evidence="2" id="KW-1185">Reference proteome</keyword>
<dbReference type="AlphaFoldDB" id="A0A1V4JV34"/>
<evidence type="ECO:0000313" key="2">
    <source>
        <dbReference type="Proteomes" id="UP000190648"/>
    </source>
</evidence>
<name>A0A1V4JV34_PATFA</name>
<reference evidence="1 2" key="1">
    <citation type="submission" date="2016-02" db="EMBL/GenBank/DDBJ databases">
        <title>Band-tailed pigeon sequencing and assembly.</title>
        <authorList>
            <person name="Soares A.E."/>
            <person name="Novak B.J."/>
            <person name="Rice E.S."/>
            <person name="O'Connell B."/>
            <person name="Chang D."/>
            <person name="Weber S."/>
            <person name="Shapiro B."/>
        </authorList>
    </citation>
    <scope>NUCLEOTIDE SEQUENCE [LARGE SCALE GENOMIC DNA]</scope>
    <source>
        <strain evidence="1">BTP2013</strain>
        <tissue evidence="1">Blood</tissue>
    </source>
</reference>
<organism evidence="1 2">
    <name type="scientific">Patagioenas fasciata monilis</name>
    <dbReference type="NCBI Taxonomy" id="372326"/>
    <lineage>
        <taxon>Eukaryota</taxon>
        <taxon>Metazoa</taxon>
        <taxon>Chordata</taxon>
        <taxon>Craniata</taxon>
        <taxon>Vertebrata</taxon>
        <taxon>Euteleostomi</taxon>
        <taxon>Archelosauria</taxon>
        <taxon>Archosauria</taxon>
        <taxon>Dinosauria</taxon>
        <taxon>Saurischia</taxon>
        <taxon>Theropoda</taxon>
        <taxon>Coelurosauria</taxon>
        <taxon>Aves</taxon>
        <taxon>Neognathae</taxon>
        <taxon>Neoaves</taxon>
        <taxon>Columbimorphae</taxon>
        <taxon>Columbiformes</taxon>
        <taxon>Columbidae</taxon>
        <taxon>Patagioenas</taxon>
    </lineage>
</organism>
<accession>A0A1V4JV34</accession>